<dbReference type="RefSeq" id="WP_093934171.1">
    <property type="nucleotide sequence ID" value="NZ_NMQT01000043.1"/>
</dbReference>
<accession>A0A229SCB2</accession>
<evidence type="ECO:0000256" key="1">
    <source>
        <dbReference type="SAM" id="MobiDB-lite"/>
    </source>
</evidence>
<keyword evidence="3" id="KW-1185">Reference proteome</keyword>
<comment type="caution">
    <text evidence="2">The sequence shown here is derived from an EMBL/GenBank/DDBJ whole genome shotgun (WGS) entry which is preliminary data.</text>
</comment>
<dbReference type="EMBL" id="NMQT01000043">
    <property type="protein sequence ID" value="OXM56411.1"/>
    <property type="molecule type" value="Genomic_DNA"/>
</dbReference>
<dbReference type="Proteomes" id="UP000215223">
    <property type="component" value="Unassembled WGS sequence"/>
</dbReference>
<dbReference type="AlphaFoldDB" id="A0A229SCB2"/>
<proteinExistence type="predicted"/>
<evidence type="ECO:0000313" key="2">
    <source>
        <dbReference type="EMBL" id="OXM56411.1"/>
    </source>
</evidence>
<feature type="compositionally biased region" description="Polar residues" evidence="1">
    <location>
        <begin position="84"/>
        <end position="93"/>
    </location>
</feature>
<feature type="region of interest" description="Disordered" evidence="1">
    <location>
        <begin position="77"/>
        <end position="104"/>
    </location>
</feature>
<reference evidence="2 3" key="1">
    <citation type="submission" date="2017-07" db="EMBL/GenBank/DDBJ databases">
        <title>Amycolatopsis thailandensis Genome sequencing and assembly.</title>
        <authorList>
            <person name="Kaur N."/>
            <person name="Mayilraj S."/>
        </authorList>
    </citation>
    <scope>NUCLEOTIDE SEQUENCE [LARGE SCALE GENOMIC DNA]</scope>
    <source>
        <strain evidence="2 3">JCM 16380</strain>
    </source>
</reference>
<dbReference type="OrthoDB" id="3404114at2"/>
<evidence type="ECO:0000313" key="3">
    <source>
        <dbReference type="Proteomes" id="UP000215223"/>
    </source>
</evidence>
<gene>
    <name evidence="2" type="ORF">CFP71_13360</name>
</gene>
<protein>
    <submittedName>
        <fullName evidence="2">Uncharacterized protein</fullName>
    </submittedName>
</protein>
<name>A0A229SCB2_9PSEU</name>
<sequence>MPKPSTPLPYGAHCYYEVSEEADDRYGVIRFYRYRRDTGDSAVTDTYRVTIERTLRTDRSSAHVDVQNPDERWTRIVSKDASKWHSTTSPHSSKGTDTHPDPGIVTLKRLADTLAAEAIASRG</sequence>
<organism evidence="2 3">
    <name type="scientific">Amycolatopsis thailandensis</name>
    <dbReference type="NCBI Taxonomy" id="589330"/>
    <lineage>
        <taxon>Bacteria</taxon>
        <taxon>Bacillati</taxon>
        <taxon>Actinomycetota</taxon>
        <taxon>Actinomycetes</taxon>
        <taxon>Pseudonocardiales</taxon>
        <taxon>Pseudonocardiaceae</taxon>
        <taxon>Amycolatopsis</taxon>
    </lineage>
</organism>